<feature type="domain" description="Fibrobacter succinogenes major paralogous" evidence="2">
    <location>
        <begin position="49"/>
        <end position="237"/>
    </location>
</feature>
<dbReference type="EMBL" id="AGZP01000015">
    <property type="protein sequence ID" value="EKN11312.1"/>
    <property type="molecule type" value="Genomic_DNA"/>
</dbReference>
<accession>K5YCY8</accession>
<evidence type="ECO:0000259" key="2">
    <source>
        <dbReference type="Pfam" id="PF09603"/>
    </source>
</evidence>
<evidence type="ECO:0000256" key="1">
    <source>
        <dbReference type="SAM" id="Phobius"/>
    </source>
</evidence>
<dbReference type="InterPro" id="IPR036278">
    <property type="entry name" value="Sialidase_sf"/>
</dbReference>
<dbReference type="CDD" id="cd15482">
    <property type="entry name" value="Sialidase_non-viral"/>
    <property type="match status" value="1"/>
</dbReference>
<evidence type="ECO:0000259" key="3">
    <source>
        <dbReference type="Pfam" id="PF13088"/>
    </source>
</evidence>
<dbReference type="SUPFAM" id="SSF50939">
    <property type="entry name" value="Sialidases"/>
    <property type="match status" value="1"/>
</dbReference>
<comment type="caution">
    <text evidence="4">The sequence shown here is derived from an EMBL/GenBank/DDBJ whole genome shotgun (WGS) entry which is preliminary data.</text>
</comment>
<dbReference type="Pfam" id="PF09603">
    <property type="entry name" value="Fib_succ_major"/>
    <property type="match status" value="1"/>
</dbReference>
<feature type="domain" description="Sialidase" evidence="3">
    <location>
        <begin position="321"/>
        <end position="564"/>
    </location>
</feature>
<dbReference type="AlphaFoldDB" id="K5YCY8"/>
<organism evidence="4 5">
    <name type="scientific">Parabacteroides johnsonii CL02T12C29</name>
    <dbReference type="NCBI Taxonomy" id="999419"/>
    <lineage>
        <taxon>Bacteria</taxon>
        <taxon>Pseudomonadati</taxon>
        <taxon>Bacteroidota</taxon>
        <taxon>Bacteroidia</taxon>
        <taxon>Bacteroidales</taxon>
        <taxon>Tannerellaceae</taxon>
        <taxon>Parabacteroides</taxon>
    </lineage>
</organism>
<keyword evidence="1" id="KW-0472">Membrane</keyword>
<sequence>MYNIVDEIKIIVHLNDMKTYIYFAITVFFTFLSSSCSFKGKNEAHIESIKIGLQEWSTENLNVSVFLNGDSIPEVQDDEEWKKAAIEGRPAWCYYNNDSKNGKQHKKLYNWYAVNDSRGICPEGWHIPSENEWNTFISLLGADAGAKIKSSNAWNTVDDASNCIGFMALPSGIRYHSGMFDNLGSNAYFWTSSNKEKGWFGAQGAVGKYVSRKDSLIRENVIIGFRKGSGMSVRCVRRSLHDGYDLKPSSPPNEGILFVDHESNGRSGHVGNAITECKNGDILAFYVNSSGILWGGHGAAGWTEYKRSKDGGRTWSEPTIFEYSKSVWDENEEIVEEPFFNSYYTAYVTSVITAPNGNLIAFVSRRLPILPPNKQKKPVYLISYDHGYTWSGPKFVDENASFEEVTLLHSDGASFVSDGNIYAVFIGGGSRDYNKSNYSFYVSEDNGETFKKISSDLFASSSVGKHMSATVLDDGRFIVYGFNPKDEHLLPYVISADKGRTWSEVRYIYMEKRMRNAQVSGKVGDYYFMTGRSGNSGDDPSCLVLYVSEDGINWDRGVFLNKVQIGLDSYTANEIVGKYSNNGPKRLLVQSSIGYNGLSTNVVHWWIENIKNSK</sequence>
<dbReference type="HOGENOM" id="CLU_444694_0_0_10"/>
<evidence type="ECO:0000313" key="4">
    <source>
        <dbReference type="EMBL" id="EKN11312.1"/>
    </source>
</evidence>
<name>K5YCY8_9BACT</name>
<dbReference type="Proteomes" id="UP000001218">
    <property type="component" value="Unassembled WGS sequence"/>
</dbReference>
<keyword evidence="1" id="KW-1133">Transmembrane helix</keyword>
<evidence type="ECO:0008006" key="6">
    <source>
        <dbReference type="Google" id="ProtNLM"/>
    </source>
</evidence>
<keyword evidence="1" id="KW-0812">Transmembrane</keyword>
<feature type="transmembrane region" description="Helical" evidence="1">
    <location>
        <begin position="20"/>
        <end position="38"/>
    </location>
</feature>
<proteinExistence type="predicted"/>
<dbReference type="PATRIC" id="fig|999419.3.peg.1608"/>
<dbReference type="Pfam" id="PF13088">
    <property type="entry name" value="BNR_2"/>
    <property type="match status" value="1"/>
</dbReference>
<protein>
    <recommendedName>
        <fullName evidence="6">Fibrobacter succinogenes major paralogous domain-containing protein</fullName>
    </recommendedName>
</protein>
<dbReference type="Gene3D" id="2.120.10.10">
    <property type="match status" value="1"/>
</dbReference>
<evidence type="ECO:0000313" key="5">
    <source>
        <dbReference type="Proteomes" id="UP000001218"/>
    </source>
</evidence>
<dbReference type="NCBIfam" id="TIGR02145">
    <property type="entry name" value="Fib_succ_major"/>
    <property type="match status" value="1"/>
</dbReference>
<dbReference type="eggNOG" id="COG4704">
    <property type="taxonomic scope" value="Bacteria"/>
</dbReference>
<gene>
    <name evidence="4" type="ORF">HMPREF1077_01570</name>
</gene>
<dbReference type="InterPro" id="IPR011040">
    <property type="entry name" value="Sialidase"/>
</dbReference>
<reference evidence="4 5" key="1">
    <citation type="submission" date="2012-02" db="EMBL/GenBank/DDBJ databases">
        <title>The Genome Sequence of Parabacteroides johnsonii CL02T12C29.</title>
        <authorList>
            <consortium name="The Broad Institute Genome Sequencing Platform"/>
            <person name="Earl A."/>
            <person name="Ward D."/>
            <person name="Feldgarden M."/>
            <person name="Gevers D."/>
            <person name="Zitomersky N.L."/>
            <person name="Coyne M.J."/>
            <person name="Comstock L.E."/>
            <person name="Young S.K."/>
            <person name="Zeng Q."/>
            <person name="Gargeya S."/>
            <person name="Fitzgerald M."/>
            <person name="Haas B."/>
            <person name="Abouelleil A."/>
            <person name="Alvarado L."/>
            <person name="Arachchi H.M."/>
            <person name="Berlin A."/>
            <person name="Chapman S.B."/>
            <person name="Gearin G."/>
            <person name="Goldberg J."/>
            <person name="Griggs A."/>
            <person name="Gujja S."/>
            <person name="Hansen M."/>
            <person name="Heiman D."/>
            <person name="Howarth C."/>
            <person name="Larimer J."/>
            <person name="Lui A."/>
            <person name="MacDonald P.J.P."/>
            <person name="McCowen C."/>
            <person name="Montmayeur A."/>
            <person name="Murphy C."/>
            <person name="Neiman D."/>
            <person name="Pearson M."/>
            <person name="Priest M."/>
            <person name="Roberts A."/>
            <person name="Saif S."/>
            <person name="Shea T."/>
            <person name="Sisk P."/>
            <person name="Stolte C."/>
            <person name="Sykes S."/>
            <person name="Wortman J."/>
            <person name="Nusbaum C."/>
            <person name="Birren B."/>
        </authorList>
    </citation>
    <scope>NUCLEOTIDE SEQUENCE [LARGE SCALE GENOMIC DNA]</scope>
    <source>
        <strain evidence="4 5">CL02T12C29</strain>
    </source>
</reference>
<dbReference type="InterPro" id="IPR011871">
    <property type="entry name" value="Fib_succ_major"/>
</dbReference>